<organism evidence="1 2">
    <name type="scientific">Nocardia beijingensis</name>
    <dbReference type="NCBI Taxonomy" id="95162"/>
    <lineage>
        <taxon>Bacteria</taxon>
        <taxon>Bacillati</taxon>
        <taxon>Actinomycetota</taxon>
        <taxon>Actinomycetes</taxon>
        <taxon>Mycobacteriales</taxon>
        <taxon>Nocardiaceae</taxon>
        <taxon>Nocardia</taxon>
    </lineage>
</organism>
<accession>A0ABW7WMN0</accession>
<evidence type="ECO:0000313" key="2">
    <source>
        <dbReference type="Proteomes" id="UP001611450"/>
    </source>
</evidence>
<gene>
    <name evidence="1" type="ORF">ACH47G_27490</name>
</gene>
<name>A0ABW7WMN0_9NOCA</name>
<dbReference type="Proteomes" id="UP001611450">
    <property type="component" value="Unassembled WGS sequence"/>
</dbReference>
<proteinExistence type="predicted"/>
<keyword evidence="2" id="KW-1185">Reference proteome</keyword>
<protein>
    <submittedName>
        <fullName evidence="1">Uncharacterized protein</fullName>
    </submittedName>
</protein>
<dbReference type="EMBL" id="JBIRXV010000007">
    <property type="protein sequence ID" value="MFI2324242.1"/>
    <property type="molecule type" value="Genomic_DNA"/>
</dbReference>
<comment type="caution">
    <text evidence="1">The sequence shown here is derived from an EMBL/GenBank/DDBJ whole genome shotgun (WGS) entry which is preliminary data.</text>
</comment>
<reference evidence="1 2" key="1">
    <citation type="submission" date="2024-10" db="EMBL/GenBank/DDBJ databases">
        <title>The Natural Products Discovery Center: Release of the First 8490 Sequenced Strains for Exploring Actinobacteria Biosynthetic Diversity.</title>
        <authorList>
            <person name="Kalkreuter E."/>
            <person name="Kautsar S.A."/>
            <person name="Yang D."/>
            <person name="Bader C.D."/>
            <person name="Teijaro C.N."/>
            <person name="Fluegel L."/>
            <person name="Davis C.M."/>
            <person name="Simpson J.R."/>
            <person name="Lauterbach L."/>
            <person name="Steele A.D."/>
            <person name="Gui C."/>
            <person name="Meng S."/>
            <person name="Li G."/>
            <person name="Viehrig K."/>
            <person name="Ye F."/>
            <person name="Su P."/>
            <person name="Kiefer A.F."/>
            <person name="Nichols A."/>
            <person name="Cepeda A.J."/>
            <person name="Yan W."/>
            <person name="Fan B."/>
            <person name="Jiang Y."/>
            <person name="Adhikari A."/>
            <person name="Zheng C.-J."/>
            <person name="Schuster L."/>
            <person name="Cowan T.M."/>
            <person name="Smanski M.J."/>
            <person name="Chevrette M.G."/>
            <person name="De Carvalho L.P.S."/>
            <person name="Shen B."/>
        </authorList>
    </citation>
    <scope>NUCLEOTIDE SEQUENCE [LARGE SCALE GENOMIC DNA]</scope>
    <source>
        <strain evidence="1 2">NPDC019626</strain>
    </source>
</reference>
<sequence>MNGVTGIASARLKLARAGHHINDLERIISEYQDANEVEVRVDFSPSIGDENEIDCEVAAVSVSDVPDEWALITGDALTNLRSALDRAVYPHAEHFPIMLSNTNSKGEEICIEEIFDAVTTAIILRNQPFNDPLPTHHPLGLLGELVDRDRHCRLRVSNQFRAELIFAPSDDYEVVDAPGLAVHELVPGAVFKHFRLRLRPGVTQSQLTYNNRLGSTVVVNIPDTNDDVPLVTSLRSMHTQVSEILDQLEAIGIL</sequence>
<dbReference type="RefSeq" id="WP_396946430.1">
    <property type="nucleotide sequence ID" value="NZ_JBIRXV010000007.1"/>
</dbReference>
<evidence type="ECO:0000313" key="1">
    <source>
        <dbReference type="EMBL" id="MFI2324242.1"/>
    </source>
</evidence>